<evidence type="ECO:0000256" key="3">
    <source>
        <dbReference type="ARBA" id="ARBA00022723"/>
    </source>
</evidence>
<evidence type="ECO:0000313" key="12">
    <source>
        <dbReference type="Proteomes" id="UP000318578"/>
    </source>
</evidence>
<proteinExistence type="inferred from homology"/>
<dbReference type="RefSeq" id="WP_144631775.1">
    <property type="nucleotide sequence ID" value="NZ_BNAX01000008.1"/>
</dbReference>
<dbReference type="SUPFAM" id="SSF50022">
    <property type="entry name" value="ISP domain"/>
    <property type="match status" value="1"/>
</dbReference>
<name>A0A558ANU2_9PSEU</name>
<keyword evidence="5 11" id="KW-0223">Dioxygenase</keyword>
<dbReference type="PANTHER" id="PTHR43756:SF1">
    <property type="entry name" value="3-PHENYLPROPIONATE_CINNAMIC ACID DIOXYGENASE SUBUNIT ALPHA"/>
    <property type="match status" value="1"/>
</dbReference>
<accession>A0A558ANU2</accession>
<keyword evidence="9" id="KW-0520">NAD</keyword>
<evidence type="ECO:0000256" key="5">
    <source>
        <dbReference type="ARBA" id="ARBA00022964"/>
    </source>
</evidence>
<dbReference type="PROSITE" id="PS51296">
    <property type="entry name" value="RIESKE"/>
    <property type="match status" value="1"/>
</dbReference>
<dbReference type="EMBL" id="VJZA01000001">
    <property type="protein sequence ID" value="TVT25918.1"/>
    <property type="molecule type" value="Genomic_DNA"/>
</dbReference>
<evidence type="ECO:0000256" key="8">
    <source>
        <dbReference type="ARBA" id="ARBA00023014"/>
    </source>
</evidence>
<keyword evidence="7" id="KW-0408">Iron</keyword>
<dbReference type="GO" id="GO:0005506">
    <property type="term" value="F:iron ion binding"/>
    <property type="evidence" value="ECO:0007669"/>
    <property type="project" value="InterPro"/>
</dbReference>
<dbReference type="CDD" id="cd08881">
    <property type="entry name" value="RHO_alpha_C_NDO-like"/>
    <property type="match status" value="1"/>
</dbReference>
<evidence type="ECO:0000259" key="10">
    <source>
        <dbReference type="PROSITE" id="PS51296"/>
    </source>
</evidence>
<keyword evidence="4" id="KW-0058">Aromatic hydrocarbons catabolism</keyword>
<keyword evidence="6" id="KW-0560">Oxidoreductase</keyword>
<dbReference type="InterPro" id="IPR001663">
    <property type="entry name" value="Rng_hydr_dOase-A"/>
</dbReference>
<dbReference type="Pfam" id="PF00848">
    <property type="entry name" value="Ring_hydroxyl_A"/>
    <property type="match status" value="1"/>
</dbReference>
<evidence type="ECO:0000256" key="2">
    <source>
        <dbReference type="ARBA" id="ARBA00022714"/>
    </source>
</evidence>
<keyword evidence="3" id="KW-0479">Metal-binding</keyword>
<dbReference type="PRINTS" id="PR00090">
    <property type="entry name" value="RNGDIOXGNASE"/>
</dbReference>
<sequence length="451" mass="50425">MLDEESIVATVRKGMLPAHIYNDPAVFAAEQRSIFSRNWLFLAHESEVPDPGDYVVRGVLDDSFIVARGEDGDVRALFNMCLHRGMQVCRAEFGNTSHFRCPYHGWTYKNDGRLIGLPFFKEAYGGDRGFRRDEHSLLPAPATQVINGMIFVSLDPSTPALPERLGGFGDYLDFYMKPGPGGVELRGPQRWRLPANWKIGAENFAGDTYHTPHTHLSVSEIGLMPDARGGNRKGGAMYFADGGGGATFPLGPGDFRQRLRTIGYPDDLIDRRESSWPASIRTLIGENGHIPSAATIFPNLSFLHLWAKISETRTAPFTTLRLWQPISERETEVLSWFVVEKEAPEDFKKASYKAYQMCFGSSGMFEQDDMENWSSITRVAGGAMARRLELNNRMGLLENNEPVARPLTEFAGPGVAYGGFGEFNQRRWFELWCRDIADGRPPAKEAVGEGR</sequence>
<evidence type="ECO:0000256" key="4">
    <source>
        <dbReference type="ARBA" id="ARBA00022797"/>
    </source>
</evidence>
<dbReference type="Gene3D" id="2.102.10.10">
    <property type="entry name" value="Rieske [2Fe-2S] iron-sulphur domain"/>
    <property type="match status" value="1"/>
</dbReference>
<gene>
    <name evidence="11" type="ORF">FNH06_00315</name>
</gene>
<evidence type="ECO:0000256" key="7">
    <source>
        <dbReference type="ARBA" id="ARBA00023004"/>
    </source>
</evidence>
<dbReference type="GO" id="GO:0016705">
    <property type="term" value="F:oxidoreductase activity, acting on paired donors, with incorporation or reduction of molecular oxygen"/>
    <property type="evidence" value="ECO:0007669"/>
    <property type="project" value="UniProtKB-ARBA"/>
</dbReference>
<dbReference type="OrthoDB" id="5243643at2"/>
<dbReference type="InterPro" id="IPR015881">
    <property type="entry name" value="ARHD_Rieske_2Fe_2S"/>
</dbReference>
<comment type="caution">
    <text evidence="11">The sequence shown here is derived from an EMBL/GenBank/DDBJ whole genome shotgun (WGS) entry which is preliminary data.</text>
</comment>
<keyword evidence="12" id="KW-1185">Reference proteome</keyword>
<dbReference type="AlphaFoldDB" id="A0A558ANU2"/>
<dbReference type="InterPro" id="IPR036922">
    <property type="entry name" value="Rieske_2Fe-2S_sf"/>
</dbReference>
<keyword evidence="8" id="KW-0411">Iron-sulfur</keyword>
<dbReference type="InterPro" id="IPR017941">
    <property type="entry name" value="Rieske_2Fe-2S"/>
</dbReference>
<dbReference type="PROSITE" id="PS00570">
    <property type="entry name" value="RING_HYDROXYL_ALPHA"/>
    <property type="match status" value="1"/>
</dbReference>
<evidence type="ECO:0000313" key="11">
    <source>
        <dbReference type="EMBL" id="TVT25918.1"/>
    </source>
</evidence>
<reference evidence="11 12" key="1">
    <citation type="submission" date="2019-07" db="EMBL/GenBank/DDBJ databases">
        <title>New species of Amycolatopsis and Streptomyces.</title>
        <authorList>
            <person name="Duangmal K."/>
            <person name="Teo W.F.A."/>
            <person name="Lipun K."/>
        </authorList>
    </citation>
    <scope>NUCLEOTIDE SEQUENCE [LARGE SCALE GENOMIC DNA]</scope>
    <source>
        <strain evidence="11 12">JCM 30562</strain>
    </source>
</reference>
<dbReference type="Gene3D" id="3.90.380.10">
    <property type="entry name" value="Naphthalene 1,2-dioxygenase Alpha Subunit, Chain A, domain 1"/>
    <property type="match status" value="1"/>
</dbReference>
<dbReference type="InterPro" id="IPR015879">
    <property type="entry name" value="Ring_hydroxy_dOase_asu_C_dom"/>
</dbReference>
<dbReference type="Proteomes" id="UP000318578">
    <property type="component" value="Unassembled WGS sequence"/>
</dbReference>
<evidence type="ECO:0000256" key="9">
    <source>
        <dbReference type="ARBA" id="ARBA00023027"/>
    </source>
</evidence>
<comment type="similarity">
    <text evidence="1">Belongs to the bacterial ring-hydroxylating dioxygenase alpha subunit family.</text>
</comment>
<evidence type="ECO:0000256" key="1">
    <source>
        <dbReference type="ARBA" id="ARBA00008751"/>
    </source>
</evidence>
<dbReference type="GO" id="GO:0051537">
    <property type="term" value="F:2 iron, 2 sulfur cluster binding"/>
    <property type="evidence" value="ECO:0007669"/>
    <property type="project" value="UniProtKB-KW"/>
</dbReference>
<dbReference type="SUPFAM" id="SSF55961">
    <property type="entry name" value="Bet v1-like"/>
    <property type="match status" value="1"/>
</dbReference>
<dbReference type="Pfam" id="PF00355">
    <property type="entry name" value="Rieske"/>
    <property type="match status" value="1"/>
</dbReference>
<keyword evidence="2" id="KW-0001">2Fe-2S</keyword>
<evidence type="ECO:0000256" key="6">
    <source>
        <dbReference type="ARBA" id="ARBA00023002"/>
    </source>
</evidence>
<organism evidence="11 12">
    <name type="scientific">Amycolatopsis acidiphila</name>
    <dbReference type="NCBI Taxonomy" id="715473"/>
    <lineage>
        <taxon>Bacteria</taxon>
        <taxon>Bacillati</taxon>
        <taxon>Actinomycetota</taxon>
        <taxon>Actinomycetes</taxon>
        <taxon>Pseudonocardiales</taxon>
        <taxon>Pseudonocardiaceae</taxon>
        <taxon>Amycolatopsis</taxon>
    </lineage>
</organism>
<feature type="domain" description="Rieske" evidence="10">
    <location>
        <begin position="39"/>
        <end position="152"/>
    </location>
</feature>
<dbReference type="GO" id="GO:0051213">
    <property type="term" value="F:dioxygenase activity"/>
    <property type="evidence" value="ECO:0007669"/>
    <property type="project" value="UniProtKB-KW"/>
</dbReference>
<dbReference type="InterPro" id="IPR043266">
    <property type="entry name" value="RHO_NdoB-like_C"/>
</dbReference>
<protein>
    <submittedName>
        <fullName evidence="11">Aromatic ring-hydroxylating dioxygenase subunit alpha</fullName>
    </submittedName>
</protein>
<dbReference type="PANTHER" id="PTHR43756">
    <property type="entry name" value="CHOLINE MONOOXYGENASE, CHLOROPLASTIC"/>
    <property type="match status" value="1"/>
</dbReference>
<dbReference type="GO" id="GO:0004497">
    <property type="term" value="F:monooxygenase activity"/>
    <property type="evidence" value="ECO:0007669"/>
    <property type="project" value="UniProtKB-ARBA"/>
</dbReference>